<feature type="transmembrane region" description="Helical" evidence="1">
    <location>
        <begin position="85"/>
        <end position="105"/>
    </location>
</feature>
<name>A0A5C8HRA0_9MICO</name>
<dbReference type="AlphaFoldDB" id="A0A5C8HRA0"/>
<keyword evidence="1" id="KW-0812">Transmembrane</keyword>
<gene>
    <name evidence="2" type="ORF">FVP60_02880</name>
</gene>
<feature type="transmembrane region" description="Helical" evidence="1">
    <location>
        <begin position="54"/>
        <end position="73"/>
    </location>
</feature>
<evidence type="ECO:0000256" key="1">
    <source>
        <dbReference type="SAM" id="Phobius"/>
    </source>
</evidence>
<evidence type="ECO:0000313" key="2">
    <source>
        <dbReference type="EMBL" id="TXK06680.1"/>
    </source>
</evidence>
<evidence type="ECO:0000313" key="3">
    <source>
        <dbReference type="Proteomes" id="UP000321196"/>
    </source>
</evidence>
<feature type="transmembrane region" description="Helical" evidence="1">
    <location>
        <begin position="27"/>
        <end position="47"/>
    </location>
</feature>
<keyword evidence="1" id="KW-1133">Transmembrane helix</keyword>
<dbReference type="EMBL" id="VRSW01000001">
    <property type="protein sequence ID" value="TXK06680.1"/>
    <property type="molecule type" value="Genomic_DNA"/>
</dbReference>
<keyword evidence="3" id="KW-1185">Reference proteome</keyword>
<comment type="caution">
    <text evidence="2">The sequence shown here is derived from an EMBL/GenBank/DDBJ whole genome shotgun (WGS) entry which is preliminary data.</text>
</comment>
<keyword evidence="1" id="KW-0472">Membrane</keyword>
<dbReference type="OrthoDB" id="5082752at2"/>
<protein>
    <submittedName>
        <fullName evidence="2">Histidinol dehydrogenase</fullName>
    </submittedName>
</protein>
<reference evidence="2 3" key="1">
    <citation type="submission" date="2019-08" db="EMBL/GenBank/DDBJ databases">
        <authorList>
            <person name="Dong K."/>
        </authorList>
    </citation>
    <scope>NUCLEOTIDE SEQUENCE [LARGE SCALE GENOMIC DNA]</scope>
    <source>
        <strain evidence="2 3">M4-8</strain>
    </source>
</reference>
<accession>A0A5C8HRA0</accession>
<proteinExistence type="predicted"/>
<organism evidence="2 3">
    <name type="scientific">Microbacterium mitrae</name>
    <dbReference type="NCBI Taxonomy" id="664640"/>
    <lineage>
        <taxon>Bacteria</taxon>
        <taxon>Bacillati</taxon>
        <taxon>Actinomycetota</taxon>
        <taxon>Actinomycetes</taxon>
        <taxon>Micrococcales</taxon>
        <taxon>Microbacteriaceae</taxon>
        <taxon>Microbacterium</taxon>
    </lineage>
</organism>
<sequence>MITWLMALLLGIVFGTAGTITYSSMPAGIPIGFVVGIVGCAALLVALRMITEDRFAVVAAGVGMLGALVVLSGRGPGGSIVVPDSILGIVWSLGLTAVVVAIAAWPSASKLRALNAK</sequence>
<dbReference type="Proteomes" id="UP000321196">
    <property type="component" value="Unassembled WGS sequence"/>
</dbReference>